<evidence type="ECO:0000313" key="3">
    <source>
        <dbReference type="Proteomes" id="UP000295192"/>
    </source>
</evidence>
<evidence type="ECO:0000313" key="2">
    <source>
        <dbReference type="EMBL" id="TDG53264.1"/>
    </source>
</evidence>
<protein>
    <submittedName>
        <fullName evidence="2">Uncharacterized protein</fullName>
    </submittedName>
</protein>
<feature type="compositionally biased region" description="Pro residues" evidence="1">
    <location>
        <begin position="251"/>
        <end position="260"/>
    </location>
</feature>
<dbReference type="AlphaFoldDB" id="A0A484BX62"/>
<evidence type="ECO:0000256" key="1">
    <source>
        <dbReference type="SAM" id="MobiDB-lite"/>
    </source>
</evidence>
<proteinExistence type="predicted"/>
<organism evidence="2 3">
    <name type="scientific">Drosophila navojoa</name>
    <name type="common">Fruit fly</name>
    <dbReference type="NCBI Taxonomy" id="7232"/>
    <lineage>
        <taxon>Eukaryota</taxon>
        <taxon>Metazoa</taxon>
        <taxon>Ecdysozoa</taxon>
        <taxon>Arthropoda</taxon>
        <taxon>Hexapoda</taxon>
        <taxon>Insecta</taxon>
        <taxon>Pterygota</taxon>
        <taxon>Neoptera</taxon>
        <taxon>Endopterygota</taxon>
        <taxon>Diptera</taxon>
        <taxon>Brachycera</taxon>
        <taxon>Muscomorpha</taxon>
        <taxon>Ephydroidea</taxon>
        <taxon>Drosophilidae</taxon>
        <taxon>Drosophila</taxon>
    </lineage>
</organism>
<feature type="compositionally biased region" description="Low complexity" evidence="1">
    <location>
        <begin position="230"/>
        <end position="243"/>
    </location>
</feature>
<reference evidence="2 3" key="1">
    <citation type="journal article" date="2019" name="J. Hered.">
        <title>An Improved Genome Assembly for Drosophila navojoa, the Basal Species in the mojavensis Cluster.</title>
        <authorList>
            <person name="Vanderlinde T."/>
            <person name="Dupim E.G."/>
            <person name="Nazario-Yepiz N.O."/>
            <person name="Carvalho A.B."/>
        </authorList>
    </citation>
    <scope>NUCLEOTIDE SEQUENCE [LARGE SCALE GENOMIC DNA]</scope>
    <source>
        <strain evidence="2">Navoj_Jal97</strain>
        <tissue evidence="2">Whole organism</tissue>
    </source>
</reference>
<gene>
    <name evidence="2" type="ORF">AWZ03_000079</name>
</gene>
<dbReference type="OrthoDB" id="8194427at2759"/>
<keyword evidence="3" id="KW-1185">Reference proteome</keyword>
<comment type="caution">
    <text evidence="2">The sequence shown here is derived from an EMBL/GenBank/DDBJ whole genome shotgun (WGS) entry which is preliminary data.</text>
</comment>
<dbReference type="EMBL" id="LSRL02000001">
    <property type="protein sequence ID" value="TDG53264.1"/>
    <property type="molecule type" value="Genomic_DNA"/>
</dbReference>
<feature type="region of interest" description="Disordered" evidence="1">
    <location>
        <begin position="230"/>
        <end position="270"/>
    </location>
</feature>
<sequence length="270" mass="28893">MDIAADASTASISASLQRVASQSSLVQAAAPHHYHYIQYPAQYLQQQQQQPQQQCQCPCSCGRATAIQQQPPHQQQPQHQNASMAVAVLVHQQTSTSTATSTPVQPVGVKAQSAQSLLNHSYQALPNEENHNLPFDSSTLSSPRCECDLECSCGANSISVSISQQQHKRSLLADAMLGADEITVSESDNNSTMIKKKKPRNANTIADQLPAKTDSCNDIYHDTELEAVATAAASSAGGRAKSQGLDDHRPPLPPRPPPRPRSNANGSIGE</sequence>
<accession>A0A484BX62</accession>
<name>A0A484BX62_DRONA</name>
<dbReference type="Proteomes" id="UP000295192">
    <property type="component" value="Unassembled WGS sequence"/>
</dbReference>